<comment type="similarity">
    <text evidence="10">Belongs to the ELO family.</text>
</comment>
<comment type="caution">
    <text evidence="11">The sequence shown here is derived from an EMBL/GenBank/DDBJ whole genome shotgun (WGS) entry which is preliminary data.</text>
</comment>
<feature type="transmembrane region" description="Helical" evidence="10">
    <location>
        <begin position="69"/>
        <end position="88"/>
    </location>
</feature>
<dbReference type="EC" id="2.3.1.199" evidence="10"/>
<keyword evidence="2 10" id="KW-0444">Lipid biosynthesis</keyword>
<evidence type="ECO:0000256" key="5">
    <source>
        <dbReference type="ARBA" id="ARBA00022832"/>
    </source>
</evidence>
<keyword evidence="6 10" id="KW-1133">Transmembrane helix</keyword>
<comment type="subcellular location">
    <subcellularLocation>
        <location evidence="1">Membrane</location>
        <topology evidence="1">Multi-pass membrane protein</topology>
    </subcellularLocation>
</comment>
<dbReference type="AlphaFoldDB" id="A0A482XNB4"/>
<dbReference type="InParanoid" id="A0A482XNB4"/>
<feature type="transmembrane region" description="Helical" evidence="10">
    <location>
        <begin position="243"/>
        <end position="261"/>
    </location>
</feature>
<dbReference type="GO" id="GO:0034625">
    <property type="term" value="P:fatty acid elongation, monounsaturated fatty acid"/>
    <property type="evidence" value="ECO:0007669"/>
    <property type="project" value="TreeGrafter"/>
</dbReference>
<evidence type="ECO:0000313" key="11">
    <source>
        <dbReference type="EMBL" id="RZF47373.1"/>
    </source>
</evidence>
<dbReference type="Proteomes" id="UP000291343">
    <property type="component" value="Unassembled WGS sequence"/>
</dbReference>
<dbReference type="GO" id="GO:0009922">
    <property type="term" value="F:fatty acid elongase activity"/>
    <property type="evidence" value="ECO:0007669"/>
    <property type="project" value="UniProtKB-EC"/>
</dbReference>
<dbReference type="GO" id="GO:0019367">
    <property type="term" value="P:fatty acid elongation, saturated fatty acid"/>
    <property type="evidence" value="ECO:0007669"/>
    <property type="project" value="TreeGrafter"/>
</dbReference>
<evidence type="ECO:0000256" key="10">
    <source>
        <dbReference type="RuleBase" id="RU361115"/>
    </source>
</evidence>
<evidence type="ECO:0000256" key="9">
    <source>
        <dbReference type="ARBA" id="ARBA00023160"/>
    </source>
</evidence>
<evidence type="ECO:0000256" key="4">
    <source>
        <dbReference type="ARBA" id="ARBA00022692"/>
    </source>
</evidence>
<comment type="catalytic activity">
    <reaction evidence="10">
        <text>a very-long-chain acyl-CoA + malonyl-CoA + H(+) = a very-long-chain 3-oxoacyl-CoA + CO2 + CoA</text>
        <dbReference type="Rhea" id="RHEA:32727"/>
        <dbReference type="ChEBI" id="CHEBI:15378"/>
        <dbReference type="ChEBI" id="CHEBI:16526"/>
        <dbReference type="ChEBI" id="CHEBI:57287"/>
        <dbReference type="ChEBI" id="CHEBI:57384"/>
        <dbReference type="ChEBI" id="CHEBI:90725"/>
        <dbReference type="ChEBI" id="CHEBI:90736"/>
        <dbReference type="EC" id="2.3.1.199"/>
    </reaction>
</comment>
<feature type="transmembrane region" description="Helical" evidence="10">
    <location>
        <begin position="36"/>
        <end position="57"/>
    </location>
</feature>
<dbReference type="GO" id="GO:0005789">
    <property type="term" value="C:endoplasmic reticulum membrane"/>
    <property type="evidence" value="ECO:0007669"/>
    <property type="project" value="TreeGrafter"/>
</dbReference>
<keyword evidence="4 10" id="KW-0812">Transmembrane</keyword>
<keyword evidence="3 10" id="KW-0808">Transferase</keyword>
<evidence type="ECO:0000256" key="2">
    <source>
        <dbReference type="ARBA" id="ARBA00022516"/>
    </source>
</evidence>
<dbReference type="GO" id="GO:0030148">
    <property type="term" value="P:sphingolipid biosynthetic process"/>
    <property type="evidence" value="ECO:0007669"/>
    <property type="project" value="TreeGrafter"/>
</dbReference>
<dbReference type="PANTHER" id="PTHR11157:SF103">
    <property type="entry name" value="ELONGATION OF VERY LONG CHAIN FATTY ACIDS PROTEIN"/>
    <property type="match status" value="1"/>
</dbReference>
<evidence type="ECO:0000313" key="12">
    <source>
        <dbReference type="Proteomes" id="UP000291343"/>
    </source>
</evidence>
<dbReference type="SMR" id="A0A482XNB4"/>
<sequence>MEITVEQRIPFGTHRESLTTSEDSIISSMPLMGSHWPVAILLVSYLVFVLEIGPKFMKNRKPYDLKLVMYLYNLGQVLSNLYFLSMVFRKRGLIPFLFQQSCSPSPLPDLDMRTFIFHISWFWLMTKISDLIDTVIFVLRKKQRQISFLHTYHHFSMVLSVWIYIKYVRGEQGVMIGIVNSMVHVVMYSYYFLSALGPSIQPYLWWKSHITKLQLLQFAILTVFYATLLVRCEISHVQKMYNWYAVSQGILFTVLFSNFYMKSYKSAKEAKNKISKD</sequence>
<dbReference type="OrthoDB" id="6595202at2759"/>
<dbReference type="PROSITE" id="PS01188">
    <property type="entry name" value="ELO"/>
    <property type="match status" value="1"/>
</dbReference>
<gene>
    <name evidence="11" type="ORF">LSTR_LSTR009112</name>
</gene>
<proteinExistence type="inferred from homology"/>
<dbReference type="STRING" id="195883.A0A482XNB4"/>
<dbReference type="InterPro" id="IPR002076">
    <property type="entry name" value="ELO_fam"/>
</dbReference>
<accession>A0A482XNB4</accession>
<dbReference type="EMBL" id="QKKF02004374">
    <property type="protein sequence ID" value="RZF47373.1"/>
    <property type="molecule type" value="Genomic_DNA"/>
</dbReference>
<keyword evidence="12" id="KW-1185">Reference proteome</keyword>
<dbReference type="GO" id="GO:0034626">
    <property type="term" value="P:fatty acid elongation, polyunsaturated fatty acid"/>
    <property type="evidence" value="ECO:0007669"/>
    <property type="project" value="TreeGrafter"/>
</dbReference>
<dbReference type="GO" id="GO:0042761">
    <property type="term" value="P:very long-chain fatty acid biosynthetic process"/>
    <property type="evidence" value="ECO:0007669"/>
    <property type="project" value="TreeGrafter"/>
</dbReference>
<keyword evidence="8 10" id="KW-0472">Membrane</keyword>
<feature type="transmembrane region" description="Helical" evidence="10">
    <location>
        <begin position="151"/>
        <end position="168"/>
    </location>
</feature>
<keyword evidence="9 10" id="KW-0275">Fatty acid biosynthesis</keyword>
<evidence type="ECO:0000256" key="6">
    <source>
        <dbReference type="ARBA" id="ARBA00022989"/>
    </source>
</evidence>
<dbReference type="Pfam" id="PF01151">
    <property type="entry name" value="ELO"/>
    <property type="match status" value="1"/>
</dbReference>
<organism evidence="11 12">
    <name type="scientific">Laodelphax striatellus</name>
    <name type="common">Small brown planthopper</name>
    <name type="synonym">Delphax striatella</name>
    <dbReference type="NCBI Taxonomy" id="195883"/>
    <lineage>
        <taxon>Eukaryota</taxon>
        <taxon>Metazoa</taxon>
        <taxon>Ecdysozoa</taxon>
        <taxon>Arthropoda</taxon>
        <taxon>Hexapoda</taxon>
        <taxon>Insecta</taxon>
        <taxon>Pterygota</taxon>
        <taxon>Neoptera</taxon>
        <taxon>Paraneoptera</taxon>
        <taxon>Hemiptera</taxon>
        <taxon>Auchenorrhyncha</taxon>
        <taxon>Fulgoroidea</taxon>
        <taxon>Delphacidae</taxon>
        <taxon>Criomorphinae</taxon>
        <taxon>Laodelphax</taxon>
    </lineage>
</organism>
<evidence type="ECO:0000256" key="7">
    <source>
        <dbReference type="ARBA" id="ARBA00023098"/>
    </source>
</evidence>
<keyword evidence="5 10" id="KW-0276">Fatty acid metabolism</keyword>
<evidence type="ECO:0000256" key="1">
    <source>
        <dbReference type="ARBA" id="ARBA00004141"/>
    </source>
</evidence>
<keyword evidence="7 10" id="KW-0443">Lipid metabolism</keyword>
<name>A0A482XNB4_LAOST</name>
<feature type="transmembrane region" description="Helical" evidence="10">
    <location>
        <begin position="213"/>
        <end position="231"/>
    </location>
</feature>
<feature type="transmembrane region" description="Helical" evidence="10">
    <location>
        <begin position="115"/>
        <end position="139"/>
    </location>
</feature>
<dbReference type="PANTHER" id="PTHR11157">
    <property type="entry name" value="FATTY ACID ACYL TRANSFERASE-RELATED"/>
    <property type="match status" value="1"/>
</dbReference>
<evidence type="ECO:0000256" key="8">
    <source>
        <dbReference type="ARBA" id="ARBA00023136"/>
    </source>
</evidence>
<feature type="transmembrane region" description="Helical" evidence="10">
    <location>
        <begin position="174"/>
        <end position="193"/>
    </location>
</feature>
<evidence type="ECO:0000256" key="3">
    <source>
        <dbReference type="ARBA" id="ARBA00022679"/>
    </source>
</evidence>
<protein>
    <recommendedName>
        <fullName evidence="10">Elongation of very long chain fatty acids protein</fullName>
        <ecNumber evidence="10">2.3.1.199</ecNumber>
    </recommendedName>
    <alternativeName>
        <fullName evidence="10">Very-long-chain 3-oxoacyl-CoA synthase</fullName>
    </alternativeName>
</protein>
<reference evidence="11 12" key="1">
    <citation type="journal article" date="2017" name="Gigascience">
        <title>Genome sequence of the small brown planthopper, Laodelphax striatellus.</title>
        <authorList>
            <person name="Zhu J."/>
            <person name="Jiang F."/>
            <person name="Wang X."/>
            <person name="Yang P."/>
            <person name="Bao Y."/>
            <person name="Zhao W."/>
            <person name="Wang W."/>
            <person name="Lu H."/>
            <person name="Wang Q."/>
            <person name="Cui N."/>
            <person name="Li J."/>
            <person name="Chen X."/>
            <person name="Luo L."/>
            <person name="Yu J."/>
            <person name="Kang L."/>
            <person name="Cui F."/>
        </authorList>
    </citation>
    <scope>NUCLEOTIDE SEQUENCE [LARGE SCALE GENOMIC DNA]</scope>
    <source>
        <strain evidence="11">Lst14</strain>
    </source>
</reference>
<dbReference type="InterPro" id="IPR030457">
    <property type="entry name" value="ELO_CS"/>
</dbReference>